<sequence>MTPVPPNVYAAPKSSFQEAPLAHCWREGDMLVAPAQSRLPLRCVKCNAPATLDRPRAFYWNHPGWYLLLLVVVYVAIALFVRKKAIVSIGLCGRHRRRRRLLSWGGYGLFALGLYALMSAIDPVRPFLGWVGCLLMLAGILCASIGARLLRVVRITDHEIRFKGCGPAFLDSLPPH</sequence>
<evidence type="ECO:0000313" key="3">
    <source>
        <dbReference type="Proteomes" id="UP000278085"/>
    </source>
</evidence>
<keyword evidence="1" id="KW-1133">Transmembrane helix</keyword>
<dbReference type="OrthoDB" id="187787at2"/>
<evidence type="ECO:0000313" key="2">
    <source>
        <dbReference type="EMBL" id="RSZ59361.1"/>
    </source>
</evidence>
<evidence type="ECO:0000256" key="1">
    <source>
        <dbReference type="SAM" id="Phobius"/>
    </source>
</evidence>
<proteinExistence type="predicted"/>
<feature type="transmembrane region" description="Helical" evidence="1">
    <location>
        <begin position="64"/>
        <end position="81"/>
    </location>
</feature>
<keyword evidence="3" id="KW-1185">Reference proteome</keyword>
<feature type="transmembrane region" description="Helical" evidence="1">
    <location>
        <begin position="127"/>
        <end position="150"/>
    </location>
</feature>
<accession>A0A430HPB7</accession>
<keyword evidence="1" id="KW-0472">Membrane</keyword>
<dbReference type="RefSeq" id="WP_126073732.1">
    <property type="nucleotide sequence ID" value="NZ_CP051166.1"/>
</dbReference>
<keyword evidence="1" id="KW-0812">Transmembrane</keyword>
<dbReference type="AlphaFoldDB" id="A0A430HPB7"/>
<gene>
    <name evidence="2" type="ORF">EJB06_09345</name>
</gene>
<reference evidence="2 3" key="1">
    <citation type="submission" date="2018-12" db="EMBL/GenBank/DDBJ databases">
        <authorList>
            <person name="Yang E."/>
        </authorList>
    </citation>
    <scope>NUCLEOTIDE SEQUENCE [LARGE SCALE GENOMIC DNA]</scope>
    <source>
        <strain evidence="2 3">SOD</strain>
    </source>
</reference>
<dbReference type="EMBL" id="RXLQ01000004">
    <property type="protein sequence ID" value="RSZ59361.1"/>
    <property type="molecule type" value="Genomic_DNA"/>
</dbReference>
<protein>
    <submittedName>
        <fullName evidence="2">Uncharacterized protein</fullName>
    </submittedName>
</protein>
<feature type="transmembrane region" description="Helical" evidence="1">
    <location>
        <begin position="101"/>
        <end position="121"/>
    </location>
</feature>
<organism evidence="2 3">
    <name type="scientific">Massilia atriviolacea</name>
    <dbReference type="NCBI Taxonomy" id="2495579"/>
    <lineage>
        <taxon>Bacteria</taxon>
        <taxon>Pseudomonadati</taxon>
        <taxon>Pseudomonadota</taxon>
        <taxon>Betaproteobacteria</taxon>
        <taxon>Burkholderiales</taxon>
        <taxon>Oxalobacteraceae</taxon>
        <taxon>Telluria group</taxon>
        <taxon>Massilia</taxon>
    </lineage>
</organism>
<dbReference type="Proteomes" id="UP000278085">
    <property type="component" value="Unassembled WGS sequence"/>
</dbReference>
<name>A0A430HPB7_9BURK</name>
<comment type="caution">
    <text evidence="2">The sequence shown here is derived from an EMBL/GenBank/DDBJ whole genome shotgun (WGS) entry which is preliminary data.</text>
</comment>